<evidence type="ECO:0000256" key="1">
    <source>
        <dbReference type="SAM" id="MobiDB-lite"/>
    </source>
</evidence>
<dbReference type="OrthoDB" id="1751344at2759"/>
<name>A0A9Q0FH27_9ROSI</name>
<dbReference type="AlphaFoldDB" id="A0A9Q0FH27"/>
<evidence type="ECO:0000313" key="4">
    <source>
        <dbReference type="Proteomes" id="UP001141552"/>
    </source>
</evidence>
<dbReference type="EMBL" id="JAKUCV010005693">
    <property type="protein sequence ID" value="KAJ4830241.1"/>
    <property type="molecule type" value="Genomic_DNA"/>
</dbReference>
<feature type="compositionally biased region" description="Polar residues" evidence="1">
    <location>
        <begin position="462"/>
        <end position="472"/>
    </location>
</feature>
<evidence type="ECO:0000259" key="2">
    <source>
        <dbReference type="Pfam" id="PF14111"/>
    </source>
</evidence>
<dbReference type="PANTHER" id="PTHR31286">
    <property type="entry name" value="GLYCINE-RICH CELL WALL STRUCTURAL PROTEIN 1.8-LIKE"/>
    <property type="match status" value="1"/>
</dbReference>
<gene>
    <name evidence="3" type="ORF">Tsubulata_037661</name>
</gene>
<dbReference type="Proteomes" id="UP001141552">
    <property type="component" value="Unassembled WGS sequence"/>
</dbReference>
<proteinExistence type="predicted"/>
<comment type="caution">
    <text evidence="3">The sequence shown here is derived from an EMBL/GenBank/DDBJ whole genome shotgun (WGS) entry which is preliminary data.</text>
</comment>
<organism evidence="3 4">
    <name type="scientific">Turnera subulata</name>
    <dbReference type="NCBI Taxonomy" id="218843"/>
    <lineage>
        <taxon>Eukaryota</taxon>
        <taxon>Viridiplantae</taxon>
        <taxon>Streptophyta</taxon>
        <taxon>Embryophyta</taxon>
        <taxon>Tracheophyta</taxon>
        <taxon>Spermatophyta</taxon>
        <taxon>Magnoliopsida</taxon>
        <taxon>eudicotyledons</taxon>
        <taxon>Gunneridae</taxon>
        <taxon>Pentapetalae</taxon>
        <taxon>rosids</taxon>
        <taxon>fabids</taxon>
        <taxon>Malpighiales</taxon>
        <taxon>Passifloraceae</taxon>
        <taxon>Turnera</taxon>
    </lineage>
</organism>
<reference evidence="3" key="2">
    <citation type="journal article" date="2023" name="Plants (Basel)">
        <title>Annotation of the Turnera subulata (Passifloraceae) Draft Genome Reveals the S-Locus Evolved after the Divergence of Turneroideae from Passifloroideae in a Stepwise Manner.</title>
        <authorList>
            <person name="Henning P.M."/>
            <person name="Roalson E.H."/>
            <person name="Mir W."/>
            <person name="McCubbin A.G."/>
            <person name="Shore J.S."/>
        </authorList>
    </citation>
    <scope>NUCLEOTIDE SEQUENCE</scope>
    <source>
        <strain evidence="3">F60SS</strain>
    </source>
</reference>
<sequence length="472" mass="50267">MDSTILDATGVTYAKSTIVLELGKIALPKPKSTCASKSVGKTVTALLAPVEFAPVTASSSNMLSGEPSLASSVVEAADCSVLPTAANGESLAPNSGVSTANPRPWAKVVSSTAAPQPLQFVTPIFTNDHTALSIPPELLAIGRQKYSLCLIGQFMGNTPKLGLIHAVANKLWGRDRLISVSTYKEDLVLFQFPNEVVFSRALYRGPWHVGGIPLLLWPWSSSHQKMDFTTSVYPAWVHLKNVPLELLTQKGLSYLASALGTPLHADQDCSKLFKGNSAKVCIAIDFSKQLKDELVVDIDGTKVVIDVSYPWRPQCCGKCARWGHHELACTTRKTISKWIPKAGPTVASVPQAKSPQVPVIPVVPDVIAPLPKHSSISSPKVVLPAKPSKATSQLANDAPLVGGCSSILAGPSNSKSISPLQELPPTAIDHPKQTRAASKGVDVLLQQLTKGNKQKRNRGARNKSSQVSQVSL</sequence>
<keyword evidence="4" id="KW-1185">Reference proteome</keyword>
<feature type="region of interest" description="Disordered" evidence="1">
    <location>
        <begin position="415"/>
        <end position="472"/>
    </location>
</feature>
<dbReference type="InterPro" id="IPR025558">
    <property type="entry name" value="DUF4283"/>
</dbReference>
<protein>
    <recommendedName>
        <fullName evidence="2">DUF4283 domain-containing protein</fullName>
    </recommendedName>
</protein>
<dbReference type="Pfam" id="PF14111">
    <property type="entry name" value="DUF4283"/>
    <property type="match status" value="1"/>
</dbReference>
<dbReference type="PANTHER" id="PTHR31286:SF181">
    <property type="entry name" value="ZINC KNUCKLE (CCHC-TYPE) FAMILY PROTEIN"/>
    <property type="match status" value="1"/>
</dbReference>
<feature type="compositionally biased region" description="Basic residues" evidence="1">
    <location>
        <begin position="452"/>
        <end position="461"/>
    </location>
</feature>
<reference evidence="3" key="1">
    <citation type="submission" date="2022-02" db="EMBL/GenBank/DDBJ databases">
        <authorList>
            <person name="Henning P.M."/>
            <person name="McCubbin A.G."/>
            <person name="Shore J.S."/>
        </authorList>
    </citation>
    <scope>NUCLEOTIDE SEQUENCE</scope>
    <source>
        <strain evidence="3">F60SS</strain>
        <tissue evidence="3">Leaves</tissue>
    </source>
</reference>
<feature type="domain" description="DUF4283" evidence="2">
    <location>
        <begin position="145"/>
        <end position="222"/>
    </location>
</feature>
<dbReference type="InterPro" id="IPR040256">
    <property type="entry name" value="At4g02000-like"/>
</dbReference>
<evidence type="ECO:0000313" key="3">
    <source>
        <dbReference type="EMBL" id="KAJ4830241.1"/>
    </source>
</evidence>
<accession>A0A9Q0FH27</accession>